<protein>
    <recommendedName>
        <fullName evidence="4">DUF3592 domain-containing protein</fullName>
    </recommendedName>
</protein>
<name>A0A495WCD6_9BACT</name>
<organism evidence="2 3">
    <name type="scientific">Coprobacter fastidiosus NSB1 = JCM 33896</name>
    <dbReference type="NCBI Taxonomy" id="1349822"/>
    <lineage>
        <taxon>Bacteria</taxon>
        <taxon>Pseudomonadati</taxon>
        <taxon>Bacteroidota</taxon>
        <taxon>Bacteroidia</taxon>
        <taxon>Bacteroidales</taxon>
        <taxon>Barnesiellaceae</taxon>
        <taxon>Coprobacter</taxon>
    </lineage>
</organism>
<gene>
    <name evidence="2" type="ORF">BC742_1146</name>
</gene>
<evidence type="ECO:0008006" key="4">
    <source>
        <dbReference type="Google" id="ProtNLM"/>
    </source>
</evidence>
<keyword evidence="1" id="KW-0472">Membrane</keyword>
<keyword evidence="3" id="KW-1185">Reference proteome</keyword>
<dbReference type="RefSeq" id="WP_022600018.1">
    <property type="nucleotide sequence ID" value="NZ_KI440780.1"/>
</dbReference>
<comment type="caution">
    <text evidence="2">The sequence shown here is derived from an EMBL/GenBank/DDBJ whole genome shotgun (WGS) entry which is preliminary data.</text>
</comment>
<evidence type="ECO:0000313" key="2">
    <source>
        <dbReference type="EMBL" id="RKT59009.1"/>
    </source>
</evidence>
<keyword evidence="1" id="KW-0812">Transmembrane</keyword>
<sequence length="137" mass="16493">MSKKKLSNLLFIILVIIWGWWFTKSLRTRSMMRKNNTLAWALIVKVDTCETIYGDTEYEAECRYKVDGKEYTITYPGFKRSPWVGMPVPIYYNEESPERNTYLGENTEIIQYAPEEFHQLYLYELKRQKLKQNQNKK</sequence>
<dbReference type="EMBL" id="RBXN01000003">
    <property type="protein sequence ID" value="RKT59009.1"/>
    <property type="molecule type" value="Genomic_DNA"/>
</dbReference>
<evidence type="ECO:0000313" key="3">
    <source>
        <dbReference type="Proteomes" id="UP000269493"/>
    </source>
</evidence>
<dbReference type="Proteomes" id="UP000269493">
    <property type="component" value="Unassembled WGS sequence"/>
</dbReference>
<evidence type="ECO:0000256" key="1">
    <source>
        <dbReference type="SAM" id="Phobius"/>
    </source>
</evidence>
<reference evidence="2 3" key="1">
    <citation type="submission" date="2018-10" db="EMBL/GenBank/DDBJ databases">
        <title>Genomic Encyclopedia of Archaeal and Bacterial Type Strains, Phase II (KMG-II): from individual species to whole genera.</title>
        <authorList>
            <person name="Goeker M."/>
        </authorList>
    </citation>
    <scope>NUCLEOTIDE SEQUENCE [LARGE SCALE GENOMIC DNA]</scope>
    <source>
        <strain evidence="2 3">NSB1</strain>
    </source>
</reference>
<keyword evidence="1" id="KW-1133">Transmembrane helix</keyword>
<feature type="transmembrane region" description="Helical" evidence="1">
    <location>
        <begin position="6"/>
        <end position="23"/>
    </location>
</feature>
<proteinExistence type="predicted"/>
<dbReference type="GeneID" id="92928943"/>
<dbReference type="AlphaFoldDB" id="A0A495WCD6"/>
<accession>A0A495WCD6</accession>